<dbReference type="PANTHER" id="PTHR43712:SF2">
    <property type="entry name" value="O-METHYLTRANSFERASE CICE"/>
    <property type="match status" value="1"/>
</dbReference>
<evidence type="ECO:0000256" key="2">
    <source>
        <dbReference type="ARBA" id="ARBA00022679"/>
    </source>
</evidence>
<dbReference type="Gene3D" id="3.40.50.150">
    <property type="entry name" value="Vaccinia Virus protein VP39"/>
    <property type="match status" value="1"/>
</dbReference>
<dbReference type="PANTHER" id="PTHR43712">
    <property type="entry name" value="PUTATIVE (AFU_ORTHOLOGUE AFUA_4G14580)-RELATED"/>
    <property type="match status" value="1"/>
</dbReference>
<evidence type="ECO:0000256" key="1">
    <source>
        <dbReference type="ARBA" id="ARBA00022603"/>
    </source>
</evidence>
<organism evidence="6 7">
    <name type="scientific">Streptomyces gamaensis</name>
    <dbReference type="NCBI Taxonomy" id="1763542"/>
    <lineage>
        <taxon>Bacteria</taxon>
        <taxon>Bacillati</taxon>
        <taxon>Actinomycetota</taxon>
        <taxon>Actinomycetes</taxon>
        <taxon>Kitasatosporales</taxon>
        <taxon>Streptomycetaceae</taxon>
        <taxon>Streptomyces</taxon>
    </lineage>
</organism>
<dbReference type="Pfam" id="PF08100">
    <property type="entry name" value="Dimerisation"/>
    <property type="match status" value="1"/>
</dbReference>
<dbReference type="Gene3D" id="1.10.10.10">
    <property type="entry name" value="Winged helix-like DNA-binding domain superfamily/Winged helix DNA-binding domain"/>
    <property type="match status" value="1"/>
</dbReference>
<dbReference type="InterPro" id="IPR029063">
    <property type="entry name" value="SAM-dependent_MTases_sf"/>
</dbReference>
<dbReference type="InterPro" id="IPR001077">
    <property type="entry name" value="COMT_C"/>
</dbReference>
<dbReference type="InterPro" id="IPR012967">
    <property type="entry name" value="COMT_dimerisation"/>
</dbReference>
<feature type="domain" description="O-methyltransferase dimerisation" evidence="5">
    <location>
        <begin position="11"/>
        <end position="85"/>
    </location>
</feature>
<feature type="domain" description="O-methyltransferase C-terminal" evidence="4">
    <location>
        <begin position="108"/>
        <end position="311"/>
    </location>
</feature>
<dbReference type="PROSITE" id="PS51683">
    <property type="entry name" value="SAM_OMT_II"/>
    <property type="match status" value="1"/>
</dbReference>
<keyword evidence="1 6" id="KW-0489">Methyltransferase</keyword>
<evidence type="ECO:0000259" key="5">
    <source>
        <dbReference type="Pfam" id="PF08100"/>
    </source>
</evidence>
<protein>
    <submittedName>
        <fullName evidence="6">Methyltransferase</fullName>
    </submittedName>
</protein>
<evidence type="ECO:0000256" key="3">
    <source>
        <dbReference type="ARBA" id="ARBA00022691"/>
    </source>
</evidence>
<dbReference type="Pfam" id="PF00891">
    <property type="entry name" value="Methyltransf_2"/>
    <property type="match status" value="1"/>
</dbReference>
<name>A0ABW0Z9V1_9ACTN</name>
<keyword evidence="2" id="KW-0808">Transferase</keyword>
<dbReference type="RefSeq" id="WP_390321222.1">
    <property type="nucleotide sequence ID" value="NZ_JBHSPB010000033.1"/>
</dbReference>
<dbReference type="EMBL" id="JBHSPB010000033">
    <property type="protein sequence ID" value="MFC5724738.1"/>
    <property type="molecule type" value="Genomic_DNA"/>
</dbReference>
<keyword evidence="7" id="KW-1185">Reference proteome</keyword>
<dbReference type="GO" id="GO:0008168">
    <property type="term" value="F:methyltransferase activity"/>
    <property type="evidence" value="ECO:0007669"/>
    <property type="project" value="UniProtKB-KW"/>
</dbReference>
<dbReference type="CDD" id="cd02440">
    <property type="entry name" value="AdoMet_MTases"/>
    <property type="match status" value="1"/>
</dbReference>
<dbReference type="GO" id="GO:0032259">
    <property type="term" value="P:methylation"/>
    <property type="evidence" value="ECO:0007669"/>
    <property type="project" value="UniProtKB-KW"/>
</dbReference>
<comment type="caution">
    <text evidence="6">The sequence shown here is derived from an EMBL/GenBank/DDBJ whole genome shotgun (WGS) entry which is preliminary data.</text>
</comment>
<sequence length="332" mass="36477">MNESPARRILDLMIGYWASQSVYVATKLNLPEHIEAGHTTSRQLAEVTGSHQRSLYQVMRFLSGLGVLSGDDETGFSLTPAGELLKEDAPDSLRDLTLMYGEEFYQTWGNLLHNVRTGQPAFERTFGAPMYPYFTANQESARRFDGTMAGGAFFEDLPRVLDFSKDTTVVDIAGGTGGLLSEVLKANPHLRGVLFDQSHVIEAAKGAMADRGLTDRVSYAEGDYTRSVPDGGDVYLLSRILHSRTDESCVELLGRCREGMSEDGRVVVLERTVPPTGESSLGLWFDVQMMVLVGGTERSEKEYAELFEGAGLVLDSVLPLSLDMYAIVARRA</sequence>
<gene>
    <name evidence="6" type="ORF">ACFP1Z_31775</name>
</gene>
<dbReference type="SUPFAM" id="SSF46785">
    <property type="entry name" value="Winged helix' DNA-binding domain"/>
    <property type="match status" value="1"/>
</dbReference>
<accession>A0ABW0Z9V1</accession>
<evidence type="ECO:0000313" key="6">
    <source>
        <dbReference type="EMBL" id="MFC5724738.1"/>
    </source>
</evidence>
<keyword evidence="3" id="KW-0949">S-adenosyl-L-methionine</keyword>
<proteinExistence type="predicted"/>
<dbReference type="SUPFAM" id="SSF53335">
    <property type="entry name" value="S-adenosyl-L-methionine-dependent methyltransferases"/>
    <property type="match status" value="1"/>
</dbReference>
<dbReference type="Proteomes" id="UP001596083">
    <property type="component" value="Unassembled WGS sequence"/>
</dbReference>
<dbReference type="Gene3D" id="1.10.287.1350">
    <property type="match status" value="1"/>
</dbReference>
<dbReference type="InterPro" id="IPR036390">
    <property type="entry name" value="WH_DNA-bd_sf"/>
</dbReference>
<dbReference type="InterPro" id="IPR016461">
    <property type="entry name" value="COMT-like"/>
</dbReference>
<dbReference type="InterPro" id="IPR036388">
    <property type="entry name" value="WH-like_DNA-bd_sf"/>
</dbReference>
<evidence type="ECO:0000313" key="7">
    <source>
        <dbReference type="Proteomes" id="UP001596083"/>
    </source>
</evidence>
<reference evidence="7" key="1">
    <citation type="journal article" date="2019" name="Int. J. Syst. Evol. Microbiol.">
        <title>The Global Catalogue of Microorganisms (GCM) 10K type strain sequencing project: providing services to taxonomists for standard genome sequencing and annotation.</title>
        <authorList>
            <consortium name="The Broad Institute Genomics Platform"/>
            <consortium name="The Broad Institute Genome Sequencing Center for Infectious Disease"/>
            <person name="Wu L."/>
            <person name="Ma J."/>
        </authorList>
    </citation>
    <scope>NUCLEOTIDE SEQUENCE [LARGE SCALE GENOMIC DNA]</scope>
    <source>
        <strain evidence="7">CGMCC 4.7304</strain>
    </source>
</reference>
<dbReference type="PIRSF" id="PIRSF005739">
    <property type="entry name" value="O-mtase"/>
    <property type="match status" value="1"/>
</dbReference>
<evidence type="ECO:0000259" key="4">
    <source>
        <dbReference type="Pfam" id="PF00891"/>
    </source>
</evidence>